<dbReference type="InterPro" id="IPR050229">
    <property type="entry name" value="GlpE_sulfurtransferase"/>
</dbReference>
<reference evidence="3" key="1">
    <citation type="submission" date="2017-11" db="EMBL/GenBank/DDBJ databases">
        <authorList>
            <person name="Zhu W."/>
        </authorList>
    </citation>
    <scope>NUCLEOTIDE SEQUENCE [LARGE SCALE GENOMIC DNA]</scope>
    <source>
        <strain evidence="3">160</strain>
    </source>
</reference>
<dbReference type="InterPro" id="IPR001763">
    <property type="entry name" value="Rhodanese-like_dom"/>
</dbReference>
<dbReference type="Gene3D" id="3.40.250.10">
    <property type="entry name" value="Rhodanese-like domain"/>
    <property type="match status" value="1"/>
</dbReference>
<dbReference type="CDD" id="cd00158">
    <property type="entry name" value="RHOD"/>
    <property type="match status" value="1"/>
</dbReference>
<evidence type="ECO:0000259" key="1">
    <source>
        <dbReference type="PROSITE" id="PS50206"/>
    </source>
</evidence>
<dbReference type="EMBL" id="CP024848">
    <property type="protein sequence ID" value="AXI10861.1"/>
    <property type="molecule type" value="Genomic_DNA"/>
</dbReference>
<name>A0A345PLI1_9BACI</name>
<feature type="domain" description="Rhodanese" evidence="1">
    <location>
        <begin position="15"/>
        <end position="98"/>
    </location>
</feature>
<gene>
    <name evidence="2" type="ORF">CUC15_18860</name>
</gene>
<dbReference type="SMART" id="SM00450">
    <property type="entry name" value="RHOD"/>
    <property type="match status" value="1"/>
</dbReference>
<dbReference type="PROSITE" id="PS50206">
    <property type="entry name" value="RHODANESE_3"/>
    <property type="match status" value="1"/>
</dbReference>
<dbReference type="Proteomes" id="UP000253908">
    <property type="component" value="Chromosome"/>
</dbReference>
<dbReference type="PANTHER" id="PTHR43031:SF17">
    <property type="entry name" value="SULFURTRANSFERASE YTWF-RELATED"/>
    <property type="match status" value="1"/>
</dbReference>
<organism evidence="2 3">
    <name type="scientific">Oceanobacillus zhaokaii</name>
    <dbReference type="NCBI Taxonomy" id="2052660"/>
    <lineage>
        <taxon>Bacteria</taxon>
        <taxon>Bacillati</taxon>
        <taxon>Bacillota</taxon>
        <taxon>Bacilli</taxon>
        <taxon>Bacillales</taxon>
        <taxon>Bacillaceae</taxon>
        <taxon>Oceanobacillus</taxon>
    </lineage>
</organism>
<dbReference type="RefSeq" id="WP_114918147.1">
    <property type="nucleotide sequence ID" value="NZ_CP024848.1"/>
</dbReference>
<dbReference type="InterPro" id="IPR036873">
    <property type="entry name" value="Rhodanese-like_dom_sf"/>
</dbReference>
<dbReference type="KEGG" id="ocn:CUC15_18860"/>
<keyword evidence="3" id="KW-1185">Reference proteome</keyword>
<protein>
    <submittedName>
        <fullName evidence="2">Rhodanese</fullName>
    </submittedName>
</protein>
<sequence>MQEITAIELAKKLNDGESLNIIDVREDEEVAQGKIPGATHIPLGELPDRLDELSKEKQYYMVCRSGARSGRASAFLEAEGYDATNMAGGMLDWEDEVEV</sequence>
<dbReference type="Pfam" id="PF00581">
    <property type="entry name" value="Rhodanese"/>
    <property type="match status" value="1"/>
</dbReference>
<dbReference type="AlphaFoldDB" id="A0A345PLI1"/>
<proteinExistence type="predicted"/>
<evidence type="ECO:0000313" key="2">
    <source>
        <dbReference type="EMBL" id="AXI10861.1"/>
    </source>
</evidence>
<dbReference type="PANTHER" id="PTHR43031">
    <property type="entry name" value="FAD-DEPENDENT OXIDOREDUCTASE"/>
    <property type="match status" value="1"/>
</dbReference>
<dbReference type="SUPFAM" id="SSF52821">
    <property type="entry name" value="Rhodanese/Cell cycle control phosphatase"/>
    <property type="match status" value="1"/>
</dbReference>
<dbReference type="OrthoDB" id="9800872at2"/>
<accession>A0A345PLI1</accession>
<evidence type="ECO:0000313" key="3">
    <source>
        <dbReference type="Proteomes" id="UP000253908"/>
    </source>
</evidence>